<feature type="region of interest" description="Disordered" evidence="2">
    <location>
        <begin position="915"/>
        <end position="949"/>
    </location>
</feature>
<feature type="compositionally biased region" description="Basic residues" evidence="2">
    <location>
        <begin position="83"/>
        <end position="94"/>
    </location>
</feature>
<dbReference type="GO" id="GO:0003723">
    <property type="term" value="F:RNA binding"/>
    <property type="evidence" value="ECO:0007669"/>
    <property type="project" value="UniProtKB-UniRule"/>
</dbReference>
<feature type="domain" description="DRBM" evidence="3">
    <location>
        <begin position="793"/>
        <end position="863"/>
    </location>
</feature>
<dbReference type="STRING" id="158441.A0A226EGH3"/>
<dbReference type="GO" id="GO:0048024">
    <property type="term" value="P:regulation of mRNA splicing, via spliceosome"/>
    <property type="evidence" value="ECO:0007669"/>
    <property type="project" value="TreeGrafter"/>
</dbReference>
<feature type="region of interest" description="Disordered" evidence="2">
    <location>
        <begin position="23"/>
        <end position="132"/>
    </location>
</feature>
<reference evidence="5 6" key="1">
    <citation type="submission" date="2015-12" db="EMBL/GenBank/DDBJ databases">
        <title>The genome of Folsomia candida.</title>
        <authorList>
            <person name="Faddeeva A."/>
            <person name="Derks M.F."/>
            <person name="Anvar Y."/>
            <person name="Smit S."/>
            <person name="Van Straalen N."/>
            <person name="Roelofs D."/>
        </authorList>
    </citation>
    <scope>NUCLEOTIDE SEQUENCE [LARGE SCALE GENOMIC DNA]</scope>
    <source>
        <strain evidence="5 6">VU population</strain>
        <tissue evidence="5">Whole body</tissue>
    </source>
</reference>
<gene>
    <name evidence="5" type="ORF">Fcan01_09757</name>
</gene>
<proteinExistence type="predicted"/>
<feature type="region of interest" description="Disordered" evidence="2">
    <location>
        <begin position="229"/>
        <end position="434"/>
    </location>
</feature>
<dbReference type="SMART" id="SM00358">
    <property type="entry name" value="DSRM"/>
    <property type="match status" value="1"/>
</dbReference>
<feature type="domain" description="G-patch" evidence="4">
    <location>
        <begin position="730"/>
        <end position="776"/>
    </location>
</feature>
<feature type="compositionally biased region" description="Basic and acidic residues" evidence="2">
    <location>
        <begin position="162"/>
        <end position="177"/>
    </location>
</feature>
<keyword evidence="1" id="KW-0694">RNA-binding</keyword>
<feature type="compositionally biased region" description="Pro residues" evidence="2">
    <location>
        <begin position="931"/>
        <end position="949"/>
    </location>
</feature>
<feature type="compositionally biased region" description="Basic and acidic residues" evidence="2">
    <location>
        <begin position="392"/>
        <end position="408"/>
    </location>
</feature>
<dbReference type="PROSITE" id="PS50137">
    <property type="entry name" value="DS_RBD"/>
    <property type="match status" value="1"/>
</dbReference>
<dbReference type="Pfam" id="PF14709">
    <property type="entry name" value="DND1_DSRM"/>
    <property type="match status" value="1"/>
</dbReference>
<feature type="compositionally biased region" description="Basic residues" evidence="2">
    <location>
        <begin position="409"/>
        <end position="432"/>
    </location>
</feature>
<evidence type="ECO:0000313" key="5">
    <source>
        <dbReference type="EMBL" id="OXA55756.1"/>
    </source>
</evidence>
<dbReference type="EMBL" id="LNIX01000004">
    <property type="protein sequence ID" value="OXA55756.1"/>
    <property type="molecule type" value="Genomic_DNA"/>
</dbReference>
<dbReference type="InterPro" id="IPR000467">
    <property type="entry name" value="G_patch_dom"/>
</dbReference>
<feature type="compositionally biased region" description="Polar residues" evidence="2">
    <location>
        <begin position="284"/>
        <end position="294"/>
    </location>
</feature>
<feature type="compositionally biased region" description="Acidic residues" evidence="2">
    <location>
        <begin position="23"/>
        <end position="32"/>
    </location>
</feature>
<dbReference type="PANTHER" id="PTHR46528:SF1">
    <property type="entry name" value="PROTEIN SON"/>
    <property type="match status" value="1"/>
</dbReference>
<evidence type="ECO:0000259" key="3">
    <source>
        <dbReference type="PROSITE" id="PS50137"/>
    </source>
</evidence>
<organism evidence="5 6">
    <name type="scientific">Folsomia candida</name>
    <name type="common">Springtail</name>
    <dbReference type="NCBI Taxonomy" id="158441"/>
    <lineage>
        <taxon>Eukaryota</taxon>
        <taxon>Metazoa</taxon>
        <taxon>Ecdysozoa</taxon>
        <taxon>Arthropoda</taxon>
        <taxon>Hexapoda</taxon>
        <taxon>Collembola</taxon>
        <taxon>Entomobryomorpha</taxon>
        <taxon>Isotomoidea</taxon>
        <taxon>Isotomidae</taxon>
        <taxon>Proisotominae</taxon>
        <taxon>Folsomia</taxon>
    </lineage>
</organism>
<dbReference type="Proteomes" id="UP000198287">
    <property type="component" value="Unassembled WGS sequence"/>
</dbReference>
<feature type="region of interest" description="Disordered" evidence="2">
    <location>
        <begin position="626"/>
        <end position="648"/>
    </location>
</feature>
<accession>A0A226EGH3</accession>
<dbReference type="SUPFAM" id="SSF54768">
    <property type="entry name" value="dsRNA-binding domain-like"/>
    <property type="match status" value="1"/>
</dbReference>
<name>A0A226EGH3_FOLCA</name>
<dbReference type="GO" id="GO:0051726">
    <property type="term" value="P:regulation of cell cycle"/>
    <property type="evidence" value="ECO:0007669"/>
    <property type="project" value="InterPro"/>
</dbReference>
<feature type="compositionally biased region" description="Basic and acidic residues" evidence="2">
    <location>
        <begin position="345"/>
        <end position="377"/>
    </location>
</feature>
<dbReference type="PANTHER" id="PTHR46528">
    <property type="entry name" value="PROTEIN SON"/>
    <property type="match status" value="1"/>
</dbReference>
<evidence type="ECO:0000313" key="6">
    <source>
        <dbReference type="Proteomes" id="UP000198287"/>
    </source>
</evidence>
<evidence type="ECO:0000256" key="2">
    <source>
        <dbReference type="SAM" id="MobiDB-lite"/>
    </source>
</evidence>
<feature type="compositionally biased region" description="Basic residues" evidence="2">
    <location>
        <begin position="38"/>
        <end position="56"/>
    </location>
</feature>
<dbReference type="Gene3D" id="3.30.160.20">
    <property type="match status" value="1"/>
</dbReference>
<protein>
    <submittedName>
        <fullName evidence="5">Protein SON</fullName>
    </submittedName>
</protein>
<dbReference type="CDD" id="cd19870">
    <property type="entry name" value="DSRM_SON-like"/>
    <property type="match status" value="1"/>
</dbReference>
<dbReference type="PROSITE" id="PS50174">
    <property type="entry name" value="G_PATCH"/>
    <property type="match status" value="1"/>
</dbReference>
<dbReference type="InterPro" id="IPR014720">
    <property type="entry name" value="dsRBD_dom"/>
</dbReference>
<sequence length="949" mass="106699">MSSTNKSSKDILNELFSSFNTSYDEEAAEEAEESNKGGSKKRKKSKKAKKSKKKDKKGNDSDDNSSGGGDDEDEKKLEEPSHKKTHHHKHRHGKDKQNGESESQHKDGKKVSKKHRRTEEEGQGAVDGDDVDTLIQKHRHKVKRQFKGLVSNIGDIVINNDELIKSKSKKREDDIRRASGQQPLQDMEDGEILEDTDDFFGKKHHKSKKLKISASQAYKLDMEEKMLLGIEPPVASHKKAPKEDGHEVKRSKHSSSSDKRHDNLEWSSTSRDGSSSHKRRKSGDNTSESSSSRVVRQAPARTPTPPPPEDFHVSSSSRRSSSYNYKDTKWQKEQNHYESQQSYSRRSERDYDAGNYYEKETTRRSDGRGFGFDERSYYDNPVNHGDRRHGHYQHDERGRRERSRSPRDSRRRSRSPPRWRRSRSRSSERRRRHPDDIIDKAKLLEIARKNAAKLMRRGVLPSDIFSRDQIMAIRAGGKSVEELTDYCKRIAKRDANGVAISDDDSGDDGDADHFLHHPFQVKDRPLPQITLNIRNAVPIPIRTPQVLAIESAKLKVTFPVSSGTQHRIKELEWHPVDKDEEEKKKAAEAASTSLVPLDGPKVNAVSPMVRDQTGGEETVTTVALLNSTEKPEKEKKASPPPQHSISLEQPQVPNFDISDVIAIRLKAMRQLSENPKSDDAKKQLEDATQMMKKWADSKALEPKFLTQSELTQGPQAWAKRDQLVKAKEVQSPMGLHLLQKMGWRPGDGLGKTKSGDIQPLALEVKTDKKGLTSVLDLKKGPAMPLVYDLSGKHPISALMELCAKRKWGAPDFDLVFEHGPAHKKQFVYKVVVNGVEYQPCVAVNNKKMAKTNAAAFCLQSLGLLPTATPATSSETLQTVAPEPVPPPPPLAAGFNNNNTGLPRFTPAHYLQTVPSTPTHQLPLYPQQQQQPPLPPELLMPPPPPPPLTK</sequence>
<evidence type="ECO:0000256" key="1">
    <source>
        <dbReference type="PROSITE-ProRule" id="PRU00266"/>
    </source>
</evidence>
<dbReference type="InterPro" id="IPR032922">
    <property type="entry name" value="SON"/>
</dbReference>
<dbReference type="Pfam" id="PF01585">
    <property type="entry name" value="G-patch"/>
    <property type="match status" value="1"/>
</dbReference>
<dbReference type="SMART" id="SM00443">
    <property type="entry name" value="G_patch"/>
    <property type="match status" value="1"/>
</dbReference>
<keyword evidence="6" id="KW-1185">Reference proteome</keyword>
<feature type="compositionally biased region" description="Basic and acidic residues" evidence="2">
    <location>
        <begin position="255"/>
        <end position="264"/>
    </location>
</feature>
<dbReference type="OrthoDB" id="786951at2759"/>
<feature type="compositionally biased region" description="Basic and acidic residues" evidence="2">
    <location>
        <begin position="95"/>
        <end position="110"/>
    </location>
</feature>
<feature type="region of interest" description="Disordered" evidence="2">
    <location>
        <begin position="161"/>
        <end position="193"/>
    </location>
</feature>
<evidence type="ECO:0000259" key="4">
    <source>
        <dbReference type="PROSITE" id="PS50174"/>
    </source>
</evidence>
<dbReference type="AlphaFoldDB" id="A0A226EGH3"/>
<feature type="compositionally biased region" description="Basic and acidic residues" evidence="2">
    <location>
        <begin position="326"/>
        <end position="336"/>
    </location>
</feature>
<feature type="compositionally biased region" description="Low complexity" evidence="2">
    <location>
        <begin position="920"/>
        <end position="930"/>
    </location>
</feature>
<dbReference type="OMA" id="SWASSKH"/>
<comment type="caution">
    <text evidence="5">The sequence shown here is derived from an EMBL/GenBank/DDBJ whole genome shotgun (WGS) entry which is preliminary data.</text>
</comment>